<dbReference type="PANTHER" id="PTHR43531:SF14">
    <property type="entry name" value="METHYL-ACCEPTING CHEMOTAXIS PROTEIN I-RELATED"/>
    <property type="match status" value="1"/>
</dbReference>
<dbReference type="GO" id="GO:0004888">
    <property type="term" value="F:transmembrane signaling receptor activity"/>
    <property type="evidence" value="ECO:0007669"/>
    <property type="project" value="TreeGrafter"/>
</dbReference>
<dbReference type="Gene3D" id="1.10.287.950">
    <property type="entry name" value="Methyl-accepting chemotaxis protein"/>
    <property type="match status" value="1"/>
</dbReference>
<dbReference type="Pfam" id="PF00015">
    <property type="entry name" value="MCPsignal"/>
    <property type="match status" value="1"/>
</dbReference>
<keyword evidence="5" id="KW-1133">Transmembrane helix</keyword>
<dbReference type="Proteomes" id="UP000032233">
    <property type="component" value="Unassembled WGS sequence"/>
</dbReference>
<dbReference type="AlphaFoldDB" id="A0A0D2J059"/>
<dbReference type="OrthoDB" id="5342522at2"/>
<dbReference type="Pfam" id="PF13682">
    <property type="entry name" value="CZB"/>
    <property type="match status" value="2"/>
</dbReference>
<dbReference type="RefSeq" id="WP_052515477.1">
    <property type="nucleotide sequence ID" value="NZ_AZAC01000052.1"/>
</dbReference>
<keyword evidence="5" id="KW-0812">Transmembrane</keyword>
<feature type="transmembrane region" description="Helical" evidence="5">
    <location>
        <begin position="12"/>
        <end position="34"/>
    </location>
</feature>
<evidence type="ECO:0000256" key="4">
    <source>
        <dbReference type="SAM" id="MobiDB-lite"/>
    </source>
</evidence>
<dbReference type="InterPro" id="IPR025991">
    <property type="entry name" value="Chemoreceptor_zinc-bind_dom"/>
</dbReference>
<evidence type="ECO:0000256" key="3">
    <source>
        <dbReference type="PROSITE-ProRule" id="PRU00284"/>
    </source>
</evidence>
<comment type="caution">
    <text evidence="7">The sequence shown here is derived from an EMBL/GenBank/DDBJ whole genome shotgun (WGS) entry which is preliminary data.</text>
</comment>
<dbReference type="GO" id="GO:0006935">
    <property type="term" value="P:chemotaxis"/>
    <property type="evidence" value="ECO:0007669"/>
    <property type="project" value="TreeGrafter"/>
</dbReference>
<protein>
    <recommendedName>
        <fullName evidence="6">Methyl-accepting transducer domain-containing protein</fullName>
    </recommendedName>
</protein>
<name>A0A0D2J059_9BACT</name>
<feature type="domain" description="Methyl-accepting transducer" evidence="6">
    <location>
        <begin position="355"/>
        <end position="584"/>
    </location>
</feature>
<dbReference type="InterPro" id="IPR051310">
    <property type="entry name" value="MCP_chemotaxis"/>
</dbReference>
<evidence type="ECO:0000256" key="2">
    <source>
        <dbReference type="ARBA" id="ARBA00029447"/>
    </source>
</evidence>
<dbReference type="InParanoid" id="A0A0D2J059"/>
<evidence type="ECO:0000259" key="6">
    <source>
        <dbReference type="PROSITE" id="PS50111"/>
    </source>
</evidence>
<dbReference type="SUPFAM" id="SSF58104">
    <property type="entry name" value="Methyl-accepting chemotaxis protein (MCP) signaling domain"/>
    <property type="match status" value="1"/>
</dbReference>
<dbReference type="PROSITE" id="PS50111">
    <property type="entry name" value="CHEMOTAXIS_TRANSDUC_2"/>
    <property type="match status" value="1"/>
</dbReference>
<feature type="compositionally biased region" description="Low complexity" evidence="4">
    <location>
        <begin position="377"/>
        <end position="397"/>
    </location>
</feature>
<dbReference type="SMART" id="SM00283">
    <property type="entry name" value="MA"/>
    <property type="match status" value="1"/>
</dbReference>
<dbReference type="Gene3D" id="1.20.120.30">
    <property type="entry name" value="Aspartate receptor, ligand-binding domain"/>
    <property type="match status" value="2"/>
</dbReference>
<dbReference type="EMBL" id="AZAC01000052">
    <property type="protein sequence ID" value="KIX11614.1"/>
    <property type="molecule type" value="Genomic_DNA"/>
</dbReference>
<dbReference type="GO" id="GO:0005886">
    <property type="term" value="C:plasma membrane"/>
    <property type="evidence" value="ECO:0007669"/>
    <property type="project" value="TreeGrafter"/>
</dbReference>
<organism evidence="7 8">
    <name type="scientific">Dethiosulfatarculus sandiegensis</name>
    <dbReference type="NCBI Taxonomy" id="1429043"/>
    <lineage>
        <taxon>Bacteria</taxon>
        <taxon>Pseudomonadati</taxon>
        <taxon>Thermodesulfobacteriota</taxon>
        <taxon>Desulfarculia</taxon>
        <taxon>Desulfarculales</taxon>
        <taxon>Desulfarculaceae</taxon>
        <taxon>Dethiosulfatarculus</taxon>
    </lineage>
</organism>
<dbReference type="FunCoup" id="A0A0D2J059">
    <property type="interactions" value="247"/>
</dbReference>
<gene>
    <name evidence="7" type="ORF">X474_23425</name>
</gene>
<dbReference type="STRING" id="1429043.X474_23425"/>
<evidence type="ECO:0000313" key="8">
    <source>
        <dbReference type="Proteomes" id="UP000032233"/>
    </source>
</evidence>
<dbReference type="InterPro" id="IPR004089">
    <property type="entry name" value="MCPsignal_dom"/>
</dbReference>
<feature type="region of interest" description="Disordered" evidence="4">
    <location>
        <begin position="377"/>
        <end position="408"/>
    </location>
</feature>
<proteinExistence type="inferred from homology"/>
<keyword evidence="3" id="KW-0807">Transducer</keyword>
<keyword evidence="5" id="KW-0472">Membrane</keyword>
<dbReference type="PANTHER" id="PTHR43531">
    <property type="entry name" value="PROTEIN ICFG"/>
    <property type="match status" value="1"/>
</dbReference>
<evidence type="ECO:0000256" key="1">
    <source>
        <dbReference type="ARBA" id="ARBA00022481"/>
    </source>
</evidence>
<evidence type="ECO:0000256" key="5">
    <source>
        <dbReference type="SAM" id="Phobius"/>
    </source>
</evidence>
<comment type="similarity">
    <text evidence="2">Belongs to the methyl-accepting chemotaxis (MCP) protein family.</text>
</comment>
<sequence length="644" mass="69414">MSWKNLTIGKKISVGFGVVLILLALAGGLSYIGVGSIVENAGEVITGNKLDANLAQKEVDHLNWAGKVCELFTNENVNELTVETDPKKCAFGKWLYGPDRLKTEERIPALAPLLAEMEPIHANLHRSAIKIGQLYQPADVELGNFLREKKTDHLAWAHRVKDVFVNPDQREFKDVQLDPKKCSLGKWLYGPMVTEMKKNDPDLAATLEPVYEPHKLLHQSAAKIAELRSQGKQEEAREYYNENTSPLAYKVLADLDKTLNLLDKREKGMNRAAKVFSEETQPALRGVQGILGKIRTVARQNIMTDQAMLTAAQDTRLQVSIVSLVAILIGALLAVVIIRGISKSLRMVSENMLAASTQVAAAAEQVSGASQSLAQGASEQAASLEESSSSLEEMSSMTKQNAENAGQADSLMGEAAKTVGEANYSMKDLRKSMDSINKASGDMANIIKTIDEIAFQTNLLALNAAVEAARAGEAGAGFAVVADEVRNLAMRAAEAAKSTSALIEMNIKQIQGGVDLVGRTDENFAQVEDNAQKVAQLVSEISSASAEQSEGIGQINRAVGEMDNVTQQVAANAEESAAAAEELSAQATTMQSMVNDLAAMVDGSKHKMLAGGHKALEAPPQKYRKTGKTPRQALPLSDEEFKDF</sequence>
<feature type="region of interest" description="Disordered" evidence="4">
    <location>
        <begin position="614"/>
        <end position="644"/>
    </location>
</feature>
<keyword evidence="8" id="KW-1185">Reference proteome</keyword>
<feature type="transmembrane region" description="Helical" evidence="5">
    <location>
        <begin position="317"/>
        <end position="338"/>
    </location>
</feature>
<dbReference type="GO" id="GO:0007165">
    <property type="term" value="P:signal transduction"/>
    <property type="evidence" value="ECO:0007669"/>
    <property type="project" value="UniProtKB-KW"/>
</dbReference>
<accession>A0A0D2J059</accession>
<keyword evidence="1" id="KW-0488">Methylation</keyword>
<evidence type="ECO:0000313" key="7">
    <source>
        <dbReference type="EMBL" id="KIX11614.1"/>
    </source>
</evidence>
<reference evidence="7 8" key="1">
    <citation type="submission" date="2013-11" db="EMBL/GenBank/DDBJ databases">
        <title>Metagenomic analysis of a methanogenic consortium involved in long chain n-alkane degradation.</title>
        <authorList>
            <person name="Davidova I.A."/>
            <person name="Callaghan A.V."/>
            <person name="Wawrik B."/>
            <person name="Pruitt S."/>
            <person name="Marks C."/>
            <person name="Duncan K.E."/>
            <person name="Suflita J.M."/>
        </authorList>
    </citation>
    <scope>NUCLEOTIDE SEQUENCE [LARGE SCALE GENOMIC DNA]</scope>
    <source>
        <strain evidence="7 8">SPR</strain>
    </source>
</reference>